<name>A0A315Z6T8_SEDFL</name>
<protein>
    <submittedName>
        <fullName evidence="1">Uncharacterized protein</fullName>
    </submittedName>
</protein>
<sequence length="86" mass="10362">MVSKDQENCYVLEFWEDDIEEGLEDKKEFGLLLRDFSFEYRLMKELLTKVEYPNLAEDILDKYQKKDFKIVSSYDMGNRISFTITI</sequence>
<accession>A0A315Z6T8</accession>
<evidence type="ECO:0000313" key="2">
    <source>
        <dbReference type="Proteomes" id="UP000245535"/>
    </source>
</evidence>
<reference evidence="1 2" key="1">
    <citation type="submission" date="2018-03" db="EMBL/GenBank/DDBJ databases">
        <title>Genomic Encyclopedia of Archaeal and Bacterial Type Strains, Phase II (KMG-II): from individual species to whole genera.</title>
        <authorList>
            <person name="Goeker M."/>
        </authorList>
    </citation>
    <scope>NUCLEOTIDE SEQUENCE [LARGE SCALE GENOMIC DNA]</scope>
    <source>
        <strain evidence="1 2">DSM 28229</strain>
    </source>
</reference>
<dbReference type="AlphaFoldDB" id="A0A315Z6T8"/>
<comment type="caution">
    <text evidence="1">The sequence shown here is derived from an EMBL/GenBank/DDBJ whole genome shotgun (WGS) entry which is preliminary data.</text>
</comment>
<dbReference type="OrthoDB" id="1095019at2"/>
<gene>
    <name evidence="1" type="ORF">BC781_105170</name>
</gene>
<organism evidence="1 2">
    <name type="scientific">Sediminitomix flava</name>
    <dbReference type="NCBI Taxonomy" id="379075"/>
    <lineage>
        <taxon>Bacteria</taxon>
        <taxon>Pseudomonadati</taxon>
        <taxon>Bacteroidota</taxon>
        <taxon>Cytophagia</taxon>
        <taxon>Cytophagales</taxon>
        <taxon>Flammeovirgaceae</taxon>
        <taxon>Sediminitomix</taxon>
    </lineage>
</organism>
<evidence type="ECO:0000313" key="1">
    <source>
        <dbReference type="EMBL" id="PWJ40107.1"/>
    </source>
</evidence>
<dbReference type="EMBL" id="QGDO01000005">
    <property type="protein sequence ID" value="PWJ40107.1"/>
    <property type="molecule type" value="Genomic_DNA"/>
</dbReference>
<dbReference type="Proteomes" id="UP000245535">
    <property type="component" value="Unassembled WGS sequence"/>
</dbReference>
<proteinExistence type="predicted"/>
<keyword evidence="2" id="KW-1185">Reference proteome</keyword>
<dbReference type="RefSeq" id="WP_109620538.1">
    <property type="nucleotide sequence ID" value="NZ_QGDO01000005.1"/>
</dbReference>